<comment type="caution">
    <text evidence="2">The sequence shown here is derived from an EMBL/GenBank/DDBJ whole genome shotgun (WGS) entry which is preliminary data.</text>
</comment>
<gene>
    <name evidence="2" type="ORF">SEMRO_371_G128540.1</name>
</gene>
<dbReference type="Proteomes" id="UP001153069">
    <property type="component" value="Unassembled WGS sequence"/>
</dbReference>
<accession>A0A9N8DXL5</accession>
<sequence length="259" mass="28492">MNRNNSISTDFTILTDGSSIIFEDSSAEKQTRQDNRARQTLPSTGTIVQACFQKESAQDKTGLAIGSNKADQVVITKIVPNSIVFQQAQELQPGMQLLSINGVTLTTVTDGVSPLQKAAQLLMGASGNIMVVALVPPTMRRQRRLGGGNHKVYKVLKWGLCLRDATNSQGKPIVVIHRLEYHAATHKELSAGMIIRRINSGTCAHMNASKIAKLLEDQRGGQCKITVEKPATGKTTNVVLGHRDTHNFRFRTSNWHRYF</sequence>
<evidence type="ECO:0000259" key="1">
    <source>
        <dbReference type="PROSITE" id="PS50106"/>
    </source>
</evidence>
<reference evidence="2" key="1">
    <citation type="submission" date="2020-06" db="EMBL/GenBank/DDBJ databases">
        <authorList>
            <consortium name="Plant Systems Biology data submission"/>
        </authorList>
    </citation>
    <scope>NUCLEOTIDE SEQUENCE</scope>
    <source>
        <strain evidence="2">D6</strain>
    </source>
</reference>
<keyword evidence="3" id="KW-1185">Reference proteome</keyword>
<dbReference type="Pfam" id="PF00595">
    <property type="entry name" value="PDZ"/>
    <property type="match status" value="1"/>
</dbReference>
<evidence type="ECO:0000313" key="2">
    <source>
        <dbReference type="EMBL" id="CAB9509009.1"/>
    </source>
</evidence>
<dbReference type="Gene3D" id="2.30.42.10">
    <property type="match status" value="1"/>
</dbReference>
<dbReference type="SUPFAM" id="SSF50156">
    <property type="entry name" value="PDZ domain-like"/>
    <property type="match status" value="2"/>
</dbReference>
<feature type="domain" description="PDZ" evidence="1">
    <location>
        <begin position="49"/>
        <end position="109"/>
    </location>
</feature>
<dbReference type="InterPro" id="IPR036034">
    <property type="entry name" value="PDZ_sf"/>
</dbReference>
<evidence type="ECO:0000313" key="3">
    <source>
        <dbReference type="Proteomes" id="UP001153069"/>
    </source>
</evidence>
<dbReference type="EMBL" id="CAICTM010000370">
    <property type="protein sequence ID" value="CAB9509009.1"/>
    <property type="molecule type" value="Genomic_DNA"/>
</dbReference>
<proteinExistence type="predicted"/>
<organism evidence="2 3">
    <name type="scientific">Seminavis robusta</name>
    <dbReference type="NCBI Taxonomy" id="568900"/>
    <lineage>
        <taxon>Eukaryota</taxon>
        <taxon>Sar</taxon>
        <taxon>Stramenopiles</taxon>
        <taxon>Ochrophyta</taxon>
        <taxon>Bacillariophyta</taxon>
        <taxon>Bacillariophyceae</taxon>
        <taxon>Bacillariophycidae</taxon>
        <taxon>Naviculales</taxon>
        <taxon>Naviculaceae</taxon>
        <taxon>Seminavis</taxon>
    </lineage>
</organism>
<name>A0A9N8DXL5_9STRA</name>
<protein>
    <recommendedName>
        <fullName evidence="1">PDZ domain-containing protein</fullName>
    </recommendedName>
</protein>
<dbReference type="AlphaFoldDB" id="A0A9N8DXL5"/>
<dbReference type="PROSITE" id="PS50106">
    <property type="entry name" value="PDZ"/>
    <property type="match status" value="1"/>
</dbReference>
<dbReference type="InterPro" id="IPR001478">
    <property type="entry name" value="PDZ"/>
</dbReference>